<evidence type="ECO:0000256" key="1">
    <source>
        <dbReference type="SAM" id="MobiDB-lite"/>
    </source>
</evidence>
<proteinExistence type="predicted"/>
<dbReference type="OrthoDB" id="10556988at2759"/>
<dbReference type="Proteomes" id="UP000887116">
    <property type="component" value="Unassembled WGS sequence"/>
</dbReference>
<dbReference type="AlphaFoldDB" id="A0A8X6LPN4"/>
<gene>
    <name evidence="2" type="ORF">TNCT_335151</name>
</gene>
<evidence type="ECO:0000313" key="3">
    <source>
        <dbReference type="Proteomes" id="UP000887116"/>
    </source>
</evidence>
<organism evidence="2 3">
    <name type="scientific">Trichonephila clavata</name>
    <name type="common">Joro spider</name>
    <name type="synonym">Nephila clavata</name>
    <dbReference type="NCBI Taxonomy" id="2740835"/>
    <lineage>
        <taxon>Eukaryota</taxon>
        <taxon>Metazoa</taxon>
        <taxon>Ecdysozoa</taxon>
        <taxon>Arthropoda</taxon>
        <taxon>Chelicerata</taxon>
        <taxon>Arachnida</taxon>
        <taxon>Araneae</taxon>
        <taxon>Araneomorphae</taxon>
        <taxon>Entelegynae</taxon>
        <taxon>Araneoidea</taxon>
        <taxon>Nephilidae</taxon>
        <taxon>Trichonephila</taxon>
    </lineage>
</organism>
<feature type="region of interest" description="Disordered" evidence="1">
    <location>
        <begin position="77"/>
        <end position="127"/>
    </location>
</feature>
<comment type="caution">
    <text evidence="2">The sequence shown here is derived from an EMBL/GenBank/DDBJ whole genome shotgun (WGS) entry which is preliminary data.</text>
</comment>
<reference evidence="2" key="1">
    <citation type="submission" date="2020-07" db="EMBL/GenBank/DDBJ databases">
        <title>Multicomponent nature underlies the extraordinary mechanical properties of spider dragline silk.</title>
        <authorList>
            <person name="Kono N."/>
            <person name="Nakamura H."/>
            <person name="Mori M."/>
            <person name="Yoshida Y."/>
            <person name="Ohtoshi R."/>
            <person name="Malay A.D."/>
            <person name="Moran D.A.P."/>
            <person name="Tomita M."/>
            <person name="Numata K."/>
            <person name="Arakawa K."/>
        </authorList>
    </citation>
    <scope>NUCLEOTIDE SEQUENCE</scope>
</reference>
<feature type="compositionally biased region" description="Basic and acidic residues" evidence="1">
    <location>
        <begin position="116"/>
        <end position="127"/>
    </location>
</feature>
<sequence>MRARLITSIQLVDTMIEQYSKMEKLTKCPANIALFKLSLDEKKSSIEKKEKLVSVLAVLPACLDPDCPGHTVLSPKIPDTAMDLATKPPQKRKGTKVDSEGFVFPKKSARPTTPTKDPEPVKKLILD</sequence>
<protein>
    <submittedName>
        <fullName evidence="2">Uncharacterized protein</fullName>
    </submittedName>
</protein>
<evidence type="ECO:0000313" key="2">
    <source>
        <dbReference type="EMBL" id="GFR15249.1"/>
    </source>
</evidence>
<dbReference type="EMBL" id="BMAO01037097">
    <property type="protein sequence ID" value="GFR15249.1"/>
    <property type="molecule type" value="Genomic_DNA"/>
</dbReference>
<accession>A0A8X6LPN4</accession>
<name>A0A8X6LPN4_TRICU</name>
<keyword evidence="3" id="KW-1185">Reference proteome</keyword>